<name>A0A6A7W809_9BACT</name>
<evidence type="ECO:0000256" key="1">
    <source>
        <dbReference type="ARBA" id="ARBA00004442"/>
    </source>
</evidence>
<dbReference type="Pfam" id="PF14322">
    <property type="entry name" value="SusD-like_3"/>
    <property type="match status" value="1"/>
</dbReference>
<dbReference type="RefSeq" id="WP_158462424.1">
    <property type="nucleotide sequence ID" value="NZ_VZAD01000013.1"/>
</dbReference>
<dbReference type="Gene3D" id="1.25.40.390">
    <property type="match status" value="1"/>
</dbReference>
<comment type="caution">
    <text evidence="8">The sequence shown here is derived from an EMBL/GenBank/DDBJ whole genome shotgun (WGS) entry which is preliminary data.</text>
</comment>
<evidence type="ECO:0000256" key="4">
    <source>
        <dbReference type="ARBA" id="ARBA00023136"/>
    </source>
</evidence>
<comment type="similarity">
    <text evidence="2">Belongs to the SusD family.</text>
</comment>
<evidence type="ECO:0000313" key="9">
    <source>
        <dbReference type="Proteomes" id="UP000384372"/>
    </source>
</evidence>
<dbReference type="EMBL" id="VZAD01000013">
    <property type="protein sequence ID" value="MQP10594.1"/>
    <property type="molecule type" value="Genomic_DNA"/>
</dbReference>
<dbReference type="InterPro" id="IPR033985">
    <property type="entry name" value="SusD-like_N"/>
</dbReference>
<gene>
    <name evidence="8" type="ORF">F7D20_01145</name>
</gene>
<dbReference type="OrthoDB" id="5694214at2"/>
<dbReference type="Proteomes" id="UP000384372">
    <property type="component" value="Unassembled WGS sequence"/>
</dbReference>
<protein>
    <submittedName>
        <fullName evidence="8">RagB/SusD family nutrient uptake outer membrane protein</fullName>
    </submittedName>
</protein>
<evidence type="ECO:0000259" key="6">
    <source>
        <dbReference type="Pfam" id="PF07980"/>
    </source>
</evidence>
<keyword evidence="5" id="KW-0998">Cell outer membrane</keyword>
<dbReference type="SUPFAM" id="SSF48452">
    <property type="entry name" value="TPR-like"/>
    <property type="match status" value="1"/>
</dbReference>
<dbReference type="InterPro" id="IPR012944">
    <property type="entry name" value="SusD_RagB_dom"/>
</dbReference>
<evidence type="ECO:0000313" key="8">
    <source>
        <dbReference type="EMBL" id="MQP10594.1"/>
    </source>
</evidence>
<organism evidence="8 9">
    <name type="scientific">Segatella copri</name>
    <dbReference type="NCBI Taxonomy" id="165179"/>
    <lineage>
        <taxon>Bacteria</taxon>
        <taxon>Pseudomonadati</taxon>
        <taxon>Bacteroidota</taxon>
        <taxon>Bacteroidia</taxon>
        <taxon>Bacteroidales</taxon>
        <taxon>Prevotellaceae</taxon>
        <taxon>Segatella</taxon>
    </lineage>
</organism>
<evidence type="ECO:0000256" key="2">
    <source>
        <dbReference type="ARBA" id="ARBA00006275"/>
    </source>
</evidence>
<feature type="domain" description="RagB/SusD" evidence="6">
    <location>
        <begin position="279"/>
        <end position="624"/>
    </location>
</feature>
<proteinExistence type="inferred from homology"/>
<evidence type="ECO:0000256" key="5">
    <source>
        <dbReference type="ARBA" id="ARBA00023237"/>
    </source>
</evidence>
<feature type="domain" description="SusD-like N-terminal" evidence="7">
    <location>
        <begin position="24"/>
        <end position="221"/>
    </location>
</feature>
<evidence type="ECO:0000259" key="7">
    <source>
        <dbReference type="Pfam" id="PF14322"/>
    </source>
</evidence>
<keyword evidence="4" id="KW-0472">Membrane</keyword>
<sequence>MKNKYILNALILGTLSMSTISCSDFLNEELTTKRNTEYLKTEEGVADLSVALYENLRYHFSKENCIAFTENGVDEFTVGGDGSNASWNSYDGNYGPTVTSNSTKPEDLWDEMYVGISNANTLIQNVKEGGFTSVATMEHLGEAYFLRGFNYYTLVAQFGGVPLKLTPSTTPQREFTRASAEDCYKQIVEDLKQAYTLLPATATKTGQMTKDAAAHFLAKTLLSRVSERNDDWNASYKEQDLKDCLTYAQEVISHHALAPNYSDLWNYTGPDGANEKLDEIILAAQFNADKSGNTGNSYNQTHLYYISIYKDLPYMKRDIPGEREYQRLRTSYYTYDVYDKVNDSRFWKSFKTKAAVNNPKNSTYYKKGDLGVMYVINKPGDTRYSNVRMNDEVVYSKTGKTIPTVFVAYPANKNQAGDNAMLDFTQFYPSLSKFIDGYRESVTDRVGTRDGILARVGETYLIAAEALVRQGKYQEALGYINTLRDRAAYKQGEDREHHVDGGAAYKSGAPGYKDNGENTYMAECSYYESNGIAETTAPTSLKITDINNLPAEDEAVIRKLGYTSAYDRMLCLVLNERTRELCGEFQRWQDLARTKTLVARARAFNSIAAANIKDYMVLRPIPQTYLDGIQKNGHALTAEEKQEQQNPGW</sequence>
<keyword evidence="3" id="KW-0732">Signal</keyword>
<dbReference type="AlphaFoldDB" id="A0A6A7W809"/>
<reference evidence="8 9" key="1">
    <citation type="submission" date="2019-09" db="EMBL/GenBank/DDBJ databases">
        <title>Distinct polysaccharide growth profiles of human intestinal Prevotella copri isolates.</title>
        <authorList>
            <person name="Fehlner-Peach H."/>
            <person name="Magnabosco C."/>
            <person name="Raghavan V."/>
            <person name="Scher J.U."/>
            <person name="Tett A."/>
            <person name="Cox L.M."/>
            <person name="Gottsegen C."/>
            <person name="Watters A."/>
            <person name="Wiltshire- Gordon J.D."/>
            <person name="Segata N."/>
            <person name="Bonneau R."/>
            <person name="Littman D.R."/>
        </authorList>
    </citation>
    <scope>NUCLEOTIDE SEQUENCE [LARGE SCALE GENOMIC DNA]</scope>
    <source>
        <strain evidence="9">iAQ1173</strain>
    </source>
</reference>
<dbReference type="PROSITE" id="PS51257">
    <property type="entry name" value="PROKAR_LIPOPROTEIN"/>
    <property type="match status" value="1"/>
</dbReference>
<accession>A0A6A7W809</accession>
<dbReference type="Pfam" id="PF07980">
    <property type="entry name" value="SusD_RagB"/>
    <property type="match status" value="1"/>
</dbReference>
<dbReference type="GO" id="GO:0009279">
    <property type="term" value="C:cell outer membrane"/>
    <property type="evidence" value="ECO:0007669"/>
    <property type="project" value="UniProtKB-SubCell"/>
</dbReference>
<comment type="subcellular location">
    <subcellularLocation>
        <location evidence="1">Cell outer membrane</location>
    </subcellularLocation>
</comment>
<keyword evidence="9" id="KW-1185">Reference proteome</keyword>
<evidence type="ECO:0000256" key="3">
    <source>
        <dbReference type="ARBA" id="ARBA00022729"/>
    </source>
</evidence>
<dbReference type="InterPro" id="IPR011990">
    <property type="entry name" value="TPR-like_helical_dom_sf"/>
</dbReference>